<evidence type="ECO:0000259" key="1">
    <source>
        <dbReference type="Pfam" id="PF13635"/>
    </source>
</evidence>
<dbReference type="PANTHER" id="PTHR43566:SF2">
    <property type="entry name" value="DUF4143 DOMAIN-CONTAINING PROTEIN"/>
    <property type="match status" value="1"/>
</dbReference>
<dbReference type="InterPro" id="IPR011335">
    <property type="entry name" value="Restrct_endonuc-II-like"/>
</dbReference>
<feature type="domain" description="DUF4143" evidence="1">
    <location>
        <begin position="2"/>
        <end position="60"/>
    </location>
</feature>
<comment type="caution">
    <text evidence="2">The sequence shown here is derived from an EMBL/GenBank/DDBJ whole genome shotgun (WGS) entry which is preliminary data.</text>
</comment>
<name>A0A645INL3_9ZZZZ</name>
<dbReference type="PANTHER" id="PTHR43566">
    <property type="entry name" value="CONSERVED PROTEIN"/>
    <property type="match status" value="1"/>
</dbReference>
<proteinExistence type="predicted"/>
<sequence>MQNGAMAGAFFETFVIAEVIKSYLNKGKEPPIYFYRDKDMNEIDLLIQRDRTLYPIEIKKHADPDKKNISAFRVLDRIPVTDRGQGGVVCMYDNLITLKGEDKVIPVKYL</sequence>
<dbReference type="EMBL" id="VSSQ01119531">
    <property type="protein sequence ID" value="MPN52935.1"/>
    <property type="molecule type" value="Genomic_DNA"/>
</dbReference>
<dbReference type="SUPFAM" id="SSF52980">
    <property type="entry name" value="Restriction endonuclease-like"/>
    <property type="match status" value="1"/>
</dbReference>
<gene>
    <name evidence="2" type="ORF">SDC9_200598</name>
</gene>
<dbReference type="AlphaFoldDB" id="A0A645INL3"/>
<dbReference type="Pfam" id="PF13635">
    <property type="entry name" value="DUF4143"/>
    <property type="match status" value="1"/>
</dbReference>
<evidence type="ECO:0000313" key="2">
    <source>
        <dbReference type="EMBL" id="MPN52935.1"/>
    </source>
</evidence>
<dbReference type="InterPro" id="IPR025420">
    <property type="entry name" value="DUF4143"/>
</dbReference>
<reference evidence="2" key="1">
    <citation type="submission" date="2019-08" db="EMBL/GenBank/DDBJ databases">
        <authorList>
            <person name="Kucharzyk K."/>
            <person name="Murdoch R.W."/>
            <person name="Higgins S."/>
            <person name="Loffler F."/>
        </authorList>
    </citation>
    <scope>NUCLEOTIDE SEQUENCE</scope>
</reference>
<accession>A0A645INL3</accession>
<organism evidence="2">
    <name type="scientific">bioreactor metagenome</name>
    <dbReference type="NCBI Taxonomy" id="1076179"/>
    <lineage>
        <taxon>unclassified sequences</taxon>
        <taxon>metagenomes</taxon>
        <taxon>ecological metagenomes</taxon>
    </lineage>
</organism>
<protein>
    <recommendedName>
        <fullName evidence="1">DUF4143 domain-containing protein</fullName>
    </recommendedName>
</protein>